<dbReference type="EMBL" id="AGNL01042644">
    <property type="protein sequence ID" value="EJK50903.1"/>
    <property type="molecule type" value="Genomic_DNA"/>
</dbReference>
<dbReference type="Proteomes" id="UP000266841">
    <property type="component" value="Unassembled WGS sequence"/>
</dbReference>
<feature type="compositionally biased region" description="Basic residues" evidence="1">
    <location>
        <begin position="12"/>
        <end position="21"/>
    </location>
</feature>
<evidence type="ECO:0000313" key="2">
    <source>
        <dbReference type="EMBL" id="EJK50903.1"/>
    </source>
</evidence>
<keyword evidence="3" id="KW-1185">Reference proteome</keyword>
<reference evidence="2 3" key="1">
    <citation type="journal article" date="2012" name="Genome Biol.">
        <title>Genome and low-iron response of an oceanic diatom adapted to chronic iron limitation.</title>
        <authorList>
            <person name="Lommer M."/>
            <person name="Specht M."/>
            <person name="Roy A.S."/>
            <person name="Kraemer L."/>
            <person name="Andreson R."/>
            <person name="Gutowska M.A."/>
            <person name="Wolf J."/>
            <person name="Bergner S.V."/>
            <person name="Schilhabel M.B."/>
            <person name="Klostermeier U.C."/>
            <person name="Beiko R.G."/>
            <person name="Rosenstiel P."/>
            <person name="Hippler M."/>
            <person name="Laroche J."/>
        </authorList>
    </citation>
    <scope>NUCLEOTIDE SEQUENCE [LARGE SCALE GENOMIC DNA]</scope>
    <source>
        <strain evidence="2 3">CCMP1005</strain>
    </source>
</reference>
<name>K0RB07_THAOC</name>
<protein>
    <submittedName>
        <fullName evidence="2">Uncharacterized protein</fullName>
    </submittedName>
</protein>
<feature type="non-terminal residue" evidence="2">
    <location>
        <position position="87"/>
    </location>
</feature>
<feature type="region of interest" description="Disordered" evidence="1">
    <location>
        <begin position="1"/>
        <end position="87"/>
    </location>
</feature>
<sequence>MSHEISGARFVRLFRRTHRRSKTADPSAVLSGPSGGRSTDVRGPRPGESGVPTAAAARSLSDPPPARLVTHGQTPGTAEQRHSPADQ</sequence>
<organism evidence="2 3">
    <name type="scientific">Thalassiosira oceanica</name>
    <name type="common">Marine diatom</name>
    <dbReference type="NCBI Taxonomy" id="159749"/>
    <lineage>
        <taxon>Eukaryota</taxon>
        <taxon>Sar</taxon>
        <taxon>Stramenopiles</taxon>
        <taxon>Ochrophyta</taxon>
        <taxon>Bacillariophyta</taxon>
        <taxon>Coscinodiscophyceae</taxon>
        <taxon>Thalassiosirophycidae</taxon>
        <taxon>Thalassiosirales</taxon>
        <taxon>Thalassiosiraceae</taxon>
        <taxon>Thalassiosira</taxon>
    </lineage>
</organism>
<evidence type="ECO:0000313" key="3">
    <source>
        <dbReference type="Proteomes" id="UP000266841"/>
    </source>
</evidence>
<evidence type="ECO:0000256" key="1">
    <source>
        <dbReference type="SAM" id="MobiDB-lite"/>
    </source>
</evidence>
<gene>
    <name evidence="2" type="ORF">THAOC_29983</name>
</gene>
<dbReference type="AlphaFoldDB" id="K0RB07"/>
<comment type="caution">
    <text evidence="2">The sequence shown here is derived from an EMBL/GenBank/DDBJ whole genome shotgun (WGS) entry which is preliminary data.</text>
</comment>
<proteinExistence type="predicted"/>
<accession>K0RB07</accession>